<dbReference type="EMBL" id="KV454539">
    <property type="protein sequence ID" value="ODV69173.1"/>
    <property type="molecule type" value="Genomic_DNA"/>
</dbReference>
<dbReference type="Gene3D" id="1.10.287.810">
    <property type="entry name" value="Mitochondrial import inner membrane translocase subunit tim13 like domains"/>
    <property type="match status" value="1"/>
</dbReference>
<comment type="domain">
    <text evidence="13">The twin CX3C motif contains 4 conserved Cys residues that form 2 disulfide bonds in the mitochondrial intermembrane space.</text>
</comment>
<dbReference type="SUPFAM" id="SSF144122">
    <property type="entry name" value="Tim10-like"/>
    <property type="match status" value="1"/>
</dbReference>
<comment type="subcellular location">
    <subcellularLocation>
        <location evidence="1 13">Mitochondrion inner membrane</location>
        <topology evidence="1 13">Peripheral membrane protein</topology>
        <orientation evidence="1 13">Intermembrane side</orientation>
    </subcellularLocation>
</comment>
<dbReference type="GO" id="GO:0015031">
    <property type="term" value="P:protein transport"/>
    <property type="evidence" value="ECO:0007669"/>
    <property type="project" value="UniProtKB-KW"/>
</dbReference>
<dbReference type="GO" id="GO:0046872">
    <property type="term" value="F:metal ion binding"/>
    <property type="evidence" value="ECO:0007669"/>
    <property type="project" value="UniProtKB-KW"/>
</dbReference>
<dbReference type="STRING" id="984485.A0A1E4RPH7"/>
<evidence type="ECO:0000256" key="7">
    <source>
        <dbReference type="ARBA" id="ARBA00022927"/>
    </source>
</evidence>
<reference evidence="17" key="1">
    <citation type="submission" date="2016-05" db="EMBL/GenBank/DDBJ databases">
        <title>Comparative genomics of biotechnologically important yeasts.</title>
        <authorList>
            <consortium name="DOE Joint Genome Institute"/>
            <person name="Riley R."/>
            <person name="Haridas S."/>
            <person name="Wolfe K.H."/>
            <person name="Lopes M.R."/>
            <person name="Hittinger C.T."/>
            <person name="Goker M."/>
            <person name="Salamov A."/>
            <person name="Wisecaver J."/>
            <person name="Long T.M."/>
            <person name="Aerts A.L."/>
            <person name="Barry K."/>
            <person name="Choi C."/>
            <person name="Clum A."/>
            <person name="Coughlan A.Y."/>
            <person name="Deshpande S."/>
            <person name="Douglass A.P."/>
            <person name="Hanson S.J."/>
            <person name="Klenk H.-P."/>
            <person name="Labutti K."/>
            <person name="Lapidus A."/>
            <person name="Lindquist E."/>
            <person name="Lipzen A."/>
            <person name="Meier-Kolthoff J.P."/>
            <person name="Ohm R.A."/>
            <person name="Otillar R.P."/>
            <person name="Pangilinan J."/>
            <person name="Peng Y."/>
            <person name="Rokas A."/>
            <person name="Rosa C.A."/>
            <person name="Scheuner C."/>
            <person name="Sibirny A.A."/>
            <person name="Slot J.C."/>
            <person name="Stielow J.B."/>
            <person name="Sun H."/>
            <person name="Kurtzman C.P."/>
            <person name="Blackwell M."/>
            <person name="Grigoriev I.V."/>
            <person name="Jeffries T.W."/>
        </authorList>
    </citation>
    <scope>NUCLEOTIDE SEQUENCE [LARGE SCALE GENOMIC DNA]</scope>
    <source>
        <strain evidence="17">NRRL Y-1933</strain>
    </source>
</reference>
<proteinExistence type="inferred from homology"/>
<evidence type="ECO:0000313" key="17">
    <source>
        <dbReference type="Proteomes" id="UP000095085"/>
    </source>
</evidence>
<dbReference type="GO" id="GO:0042719">
    <property type="term" value="C:mitochondrial intermembrane space chaperone complex"/>
    <property type="evidence" value="ECO:0007669"/>
    <property type="project" value="EnsemblFungi"/>
</dbReference>
<dbReference type="GO" id="GO:0005743">
    <property type="term" value="C:mitochondrial inner membrane"/>
    <property type="evidence" value="ECO:0007669"/>
    <property type="project" value="UniProtKB-SubCell"/>
</dbReference>
<evidence type="ECO:0000256" key="1">
    <source>
        <dbReference type="ARBA" id="ARBA00004137"/>
    </source>
</evidence>
<evidence type="ECO:0000256" key="6">
    <source>
        <dbReference type="ARBA" id="ARBA00022833"/>
    </source>
</evidence>
<feature type="compositionally biased region" description="Low complexity" evidence="14">
    <location>
        <begin position="1"/>
        <end position="16"/>
    </location>
</feature>
<keyword evidence="7 13" id="KW-0653">Protein transport</keyword>
<protein>
    <recommendedName>
        <fullName evidence="13">Mitochondrial import inner membrane translocase subunit</fullName>
    </recommendedName>
</protein>
<keyword evidence="3 13" id="KW-0813">Transport</keyword>
<dbReference type="FunFam" id="1.10.287.810:FF:000001">
    <property type="entry name" value="mitochondrial import inner membrane translocase subunit TIM13"/>
    <property type="match status" value="1"/>
</dbReference>
<comment type="subunit">
    <text evidence="13">Heterohexamer.</text>
</comment>
<sequence>MALFGSSAAAPAPSKSQEIKDQLQSQISQELAVLNATALVDKITENCFEKCIHDPQASISPQQSGCVDQCLGKYLRSWNVISKSYITRIQQSSSNPSNGI</sequence>
<evidence type="ECO:0000256" key="10">
    <source>
        <dbReference type="ARBA" id="ARBA00023136"/>
    </source>
</evidence>
<keyword evidence="10" id="KW-0472">Membrane</keyword>
<keyword evidence="5 13" id="KW-0999">Mitochondrion inner membrane</keyword>
<evidence type="ECO:0000256" key="11">
    <source>
        <dbReference type="ARBA" id="ARBA00023157"/>
    </source>
</evidence>
<comment type="similarity">
    <text evidence="2 13">Belongs to the small Tim family.</text>
</comment>
<name>A0A1E4RPH7_9ASCO</name>
<evidence type="ECO:0000256" key="9">
    <source>
        <dbReference type="ARBA" id="ARBA00023128"/>
    </source>
</evidence>
<organism evidence="16 17">
    <name type="scientific">Hyphopichia burtonii NRRL Y-1933</name>
    <dbReference type="NCBI Taxonomy" id="984485"/>
    <lineage>
        <taxon>Eukaryota</taxon>
        <taxon>Fungi</taxon>
        <taxon>Dikarya</taxon>
        <taxon>Ascomycota</taxon>
        <taxon>Saccharomycotina</taxon>
        <taxon>Pichiomycetes</taxon>
        <taxon>Debaryomycetaceae</taxon>
        <taxon>Hyphopichia</taxon>
    </lineage>
</organism>
<dbReference type="OrthoDB" id="7813104at2759"/>
<keyword evidence="6" id="KW-0862">Zinc</keyword>
<dbReference type="AlphaFoldDB" id="A0A1E4RPH7"/>
<evidence type="ECO:0000256" key="8">
    <source>
        <dbReference type="ARBA" id="ARBA00023010"/>
    </source>
</evidence>
<dbReference type="Proteomes" id="UP000095085">
    <property type="component" value="Unassembled WGS sequence"/>
</dbReference>
<evidence type="ECO:0000256" key="3">
    <source>
        <dbReference type="ARBA" id="ARBA00022448"/>
    </source>
</evidence>
<dbReference type="InterPro" id="IPR035427">
    <property type="entry name" value="Tim10-like_dom_sf"/>
</dbReference>
<dbReference type="GO" id="GO:0045039">
    <property type="term" value="P:protein insertion into mitochondrial inner membrane"/>
    <property type="evidence" value="ECO:0007669"/>
    <property type="project" value="EnsemblFungi"/>
</dbReference>
<dbReference type="GeneID" id="30995511"/>
<keyword evidence="12 13" id="KW-0143">Chaperone</keyword>
<evidence type="ECO:0000256" key="4">
    <source>
        <dbReference type="ARBA" id="ARBA00022723"/>
    </source>
</evidence>
<evidence type="ECO:0000259" key="15">
    <source>
        <dbReference type="Pfam" id="PF02953"/>
    </source>
</evidence>
<accession>A0A1E4RPH7</accession>
<dbReference type="Pfam" id="PF02953">
    <property type="entry name" value="zf-Tim10_DDP"/>
    <property type="match status" value="1"/>
</dbReference>
<keyword evidence="11 13" id="KW-1015">Disulfide bond</keyword>
<dbReference type="InterPro" id="IPR004217">
    <property type="entry name" value="Tim10-like"/>
</dbReference>
<evidence type="ECO:0000256" key="12">
    <source>
        <dbReference type="ARBA" id="ARBA00023186"/>
    </source>
</evidence>
<comment type="function">
    <text evidence="13">Mitochondrial intermembrane chaperone that participates in the import and insertion of some multi-pass transmembrane proteins into the mitochondrial inner membrane. Also required for the transfer of beta-barrel precursors from the TOM complex to the sorting and assembly machinery (SAM complex) of the outer membrane. Acts as a chaperone-like protein that protects the hydrophobic precursors from aggregation and guide them through the mitochondrial intermembrane space.</text>
</comment>
<keyword evidence="9 13" id="KW-0496">Mitochondrion</keyword>
<feature type="domain" description="Tim10-like" evidence="15">
    <location>
        <begin position="26"/>
        <end position="86"/>
    </location>
</feature>
<keyword evidence="17" id="KW-1185">Reference proteome</keyword>
<gene>
    <name evidence="16" type="ORF">HYPBUDRAFT_152327</name>
</gene>
<evidence type="ECO:0000256" key="13">
    <source>
        <dbReference type="RuleBase" id="RU367043"/>
    </source>
</evidence>
<evidence type="ECO:0000256" key="14">
    <source>
        <dbReference type="SAM" id="MobiDB-lite"/>
    </source>
</evidence>
<evidence type="ECO:0000313" key="16">
    <source>
        <dbReference type="EMBL" id="ODV69173.1"/>
    </source>
</evidence>
<evidence type="ECO:0000256" key="2">
    <source>
        <dbReference type="ARBA" id="ARBA00006720"/>
    </source>
</evidence>
<keyword evidence="8 13" id="KW-0811">Translocation</keyword>
<keyword evidence="4" id="KW-0479">Metal-binding</keyword>
<dbReference type="RefSeq" id="XP_020078240.1">
    <property type="nucleotide sequence ID" value="XM_020220961.1"/>
</dbReference>
<dbReference type="GO" id="GO:0140318">
    <property type="term" value="F:protein transporter activity"/>
    <property type="evidence" value="ECO:0007669"/>
    <property type="project" value="EnsemblFungi"/>
</dbReference>
<feature type="region of interest" description="Disordered" evidence="14">
    <location>
        <begin position="1"/>
        <end position="21"/>
    </location>
</feature>
<evidence type="ECO:0000256" key="5">
    <source>
        <dbReference type="ARBA" id="ARBA00022792"/>
    </source>
</evidence>